<dbReference type="GO" id="GO:0005634">
    <property type="term" value="C:nucleus"/>
    <property type="evidence" value="ECO:0007669"/>
    <property type="project" value="UniProtKB-SubCell"/>
</dbReference>
<protein>
    <recommendedName>
        <fullName evidence="12">Protein kinase domain-containing protein</fullName>
    </recommendedName>
</protein>
<dbReference type="GO" id="GO:0005524">
    <property type="term" value="F:ATP binding"/>
    <property type="evidence" value="ECO:0007669"/>
    <property type="project" value="UniProtKB-KW"/>
</dbReference>
<comment type="subcellular location">
    <subcellularLocation>
        <location evidence="1">Nucleus</location>
    </subcellularLocation>
</comment>
<name>A0A4U1EX17_MONMO</name>
<dbReference type="InterPro" id="IPR011009">
    <property type="entry name" value="Kinase-like_dom_sf"/>
</dbReference>
<evidence type="ECO:0000256" key="5">
    <source>
        <dbReference type="ARBA" id="ARBA00022741"/>
    </source>
</evidence>
<evidence type="ECO:0000256" key="7">
    <source>
        <dbReference type="ARBA" id="ARBA00022840"/>
    </source>
</evidence>
<keyword evidence="6" id="KW-0418">Kinase</keyword>
<dbReference type="EMBL" id="RWIC01000664">
    <property type="protein sequence ID" value="TKC41253.1"/>
    <property type="molecule type" value="Genomic_DNA"/>
</dbReference>
<evidence type="ECO:0000313" key="13">
    <source>
        <dbReference type="EMBL" id="TKC41253.1"/>
    </source>
</evidence>
<dbReference type="GO" id="GO:0000086">
    <property type="term" value="P:G2/M transition of mitotic cell cycle"/>
    <property type="evidence" value="ECO:0007669"/>
    <property type="project" value="TreeGrafter"/>
</dbReference>
<evidence type="ECO:0000256" key="6">
    <source>
        <dbReference type="ARBA" id="ARBA00022777"/>
    </source>
</evidence>
<proteinExistence type="predicted"/>
<reference evidence="14" key="1">
    <citation type="journal article" date="2019" name="IScience">
        <title>Narwhal Genome Reveals Long-Term Low Genetic Diversity despite Current Large Abundance Size.</title>
        <authorList>
            <person name="Westbury M.V."/>
            <person name="Petersen B."/>
            <person name="Garde E."/>
            <person name="Heide-Jorgensen M.P."/>
            <person name="Lorenzen E.D."/>
        </authorList>
    </citation>
    <scope>NUCLEOTIDE SEQUENCE [LARGE SCALE GENOMIC DNA]</scope>
</reference>
<evidence type="ECO:0000256" key="3">
    <source>
        <dbReference type="ARBA" id="ARBA00022553"/>
    </source>
</evidence>
<evidence type="ECO:0000259" key="12">
    <source>
        <dbReference type="PROSITE" id="PS50011"/>
    </source>
</evidence>
<gene>
    <name evidence="13" type="ORF">EI555_011471</name>
</gene>
<dbReference type="Gene3D" id="1.10.510.10">
    <property type="entry name" value="Transferase(Phosphotransferase) domain 1"/>
    <property type="match status" value="1"/>
</dbReference>
<dbReference type="Proteomes" id="UP000308365">
    <property type="component" value="Unassembled WGS sequence"/>
</dbReference>
<feature type="non-terminal residue" evidence="13">
    <location>
        <position position="1"/>
    </location>
</feature>
<evidence type="ECO:0000256" key="11">
    <source>
        <dbReference type="ARBA" id="ARBA00049280"/>
    </source>
</evidence>
<evidence type="ECO:0000256" key="8">
    <source>
        <dbReference type="ARBA" id="ARBA00023242"/>
    </source>
</evidence>
<dbReference type="PANTHER" id="PTHR24056">
    <property type="entry name" value="CELL DIVISION PROTEIN KINASE"/>
    <property type="match status" value="1"/>
</dbReference>
<evidence type="ECO:0000256" key="9">
    <source>
        <dbReference type="ARBA" id="ARBA00047811"/>
    </source>
</evidence>
<keyword evidence="4" id="KW-0808">Transferase</keyword>
<comment type="catalytic activity">
    <reaction evidence="9">
        <text>L-threonyl-[protein] + ATP = O-phospho-L-threonyl-[protein] + ADP + H(+)</text>
        <dbReference type="Rhea" id="RHEA:46608"/>
        <dbReference type="Rhea" id="RHEA-COMP:11060"/>
        <dbReference type="Rhea" id="RHEA-COMP:11605"/>
        <dbReference type="ChEBI" id="CHEBI:15378"/>
        <dbReference type="ChEBI" id="CHEBI:30013"/>
        <dbReference type="ChEBI" id="CHEBI:30616"/>
        <dbReference type="ChEBI" id="CHEBI:61977"/>
        <dbReference type="ChEBI" id="CHEBI:456216"/>
        <dbReference type="EC" id="2.7.11.22"/>
    </reaction>
</comment>
<comment type="catalytic activity">
    <reaction evidence="10">
        <text>L-seryl-[protein] + ATP = O-phospho-L-seryl-[protein] + ADP + H(+)</text>
        <dbReference type="Rhea" id="RHEA:17989"/>
        <dbReference type="Rhea" id="RHEA-COMP:9863"/>
        <dbReference type="Rhea" id="RHEA-COMP:11604"/>
        <dbReference type="ChEBI" id="CHEBI:15378"/>
        <dbReference type="ChEBI" id="CHEBI:29999"/>
        <dbReference type="ChEBI" id="CHEBI:30616"/>
        <dbReference type="ChEBI" id="CHEBI:83421"/>
        <dbReference type="ChEBI" id="CHEBI:456216"/>
        <dbReference type="EC" id="2.7.11.22"/>
    </reaction>
</comment>
<dbReference type="GO" id="GO:0007095">
    <property type="term" value="P:mitotic G2 DNA damage checkpoint signaling"/>
    <property type="evidence" value="ECO:0007669"/>
    <property type="project" value="TreeGrafter"/>
</dbReference>
<keyword evidence="2" id="KW-0723">Serine/threonine-protein kinase</keyword>
<keyword evidence="5" id="KW-0547">Nucleotide-binding</keyword>
<evidence type="ECO:0000256" key="4">
    <source>
        <dbReference type="ARBA" id="ARBA00022679"/>
    </source>
</evidence>
<dbReference type="SUPFAM" id="SSF56112">
    <property type="entry name" value="Protein kinase-like (PK-like)"/>
    <property type="match status" value="1"/>
</dbReference>
<keyword evidence="3" id="KW-0597">Phosphoprotein</keyword>
<keyword evidence="7" id="KW-0067">ATP-binding</keyword>
<organism evidence="13 14">
    <name type="scientific">Monodon monoceros</name>
    <name type="common">Narwhal</name>
    <name type="synonym">Ceratodon monodon</name>
    <dbReference type="NCBI Taxonomy" id="40151"/>
    <lineage>
        <taxon>Eukaryota</taxon>
        <taxon>Metazoa</taxon>
        <taxon>Chordata</taxon>
        <taxon>Craniata</taxon>
        <taxon>Vertebrata</taxon>
        <taxon>Euteleostomi</taxon>
        <taxon>Mammalia</taxon>
        <taxon>Eutheria</taxon>
        <taxon>Laurasiatheria</taxon>
        <taxon>Artiodactyla</taxon>
        <taxon>Whippomorpha</taxon>
        <taxon>Cetacea</taxon>
        <taxon>Odontoceti</taxon>
        <taxon>Monodontidae</taxon>
        <taxon>Monodon</taxon>
    </lineage>
</organism>
<comment type="catalytic activity">
    <reaction evidence="11">
        <text>[DNA-directed RNA polymerase] + ATP = phospho-[DNA-directed RNA polymerase] + ADP + H(+)</text>
        <dbReference type="Rhea" id="RHEA:10216"/>
        <dbReference type="Rhea" id="RHEA-COMP:11321"/>
        <dbReference type="Rhea" id="RHEA-COMP:11322"/>
        <dbReference type="ChEBI" id="CHEBI:15378"/>
        <dbReference type="ChEBI" id="CHEBI:30616"/>
        <dbReference type="ChEBI" id="CHEBI:43176"/>
        <dbReference type="ChEBI" id="CHEBI:68546"/>
        <dbReference type="ChEBI" id="CHEBI:456216"/>
        <dbReference type="EC" id="2.7.11.23"/>
    </reaction>
</comment>
<accession>A0A4U1EX17</accession>
<feature type="domain" description="Protein kinase" evidence="12">
    <location>
        <begin position="1"/>
        <end position="204"/>
    </location>
</feature>
<dbReference type="InterPro" id="IPR050108">
    <property type="entry name" value="CDK"/>
</dbReference>
<keyword evidence="8" id="KW-0539">Nucleus</keyword>
<evidence type="ECO:0000313" key="14">
    <source>
        <dbReference type="Proteomes" id="UP000308365"/>
    </source>
</evidence>
<dbReference type="GO" id="GO:0004693">
    <property type="term" value="F:cyclin-dependent protein serine/threonine kinase activity"/>
    <property type="evidence" value="ECO:0007669"/>
    <property type="project" value="UniProtKB-EC"/>
</dbReference>
<dbReference type="GO" id="GO:0008353">
    <property type="term" value="F:RNA polymerase II CTD heptapeptide repeat kinase activity"/>
    <property type="evidence" value="ECO:0007669"/>
    <property type="project" value="UniProtKB-EC"/>
</dbReference>
<dbReference type="InterPro" id="IPR000719">
    <property type="entry name" value="Prot_kinase_dom"/>
</dbReference>
<dbReference type="SMART" id="SM00220">
    <property type="entry name" value="S_TKc"/>
    <property type="match status" value="1"/>
</dbReference>
<evidence type="ECO:0000256" key="1">
    <source>
        <dbReference type="ARBA" id="ARBA00004123"/>
    </source>
</evidence>
<dbReference type="AlphaFoldDB" id="A0A4U1EX17"/>
<sequence length="214" mass="24290">IVDDYSKIEKVGEVSVELCVRVDTKLQVKTLSSKHSQSSNVVTQESRLYLIFEFLGSQKYLDSIPPDLFMDSSLVKELFRFKTSKSIDNKGTIKLVDFGFARASGIPIRVYIHELRSPEVLLGSAHYSTPVDIWHIDTIFAELTTKKPLFYGNSENFGPPMKTRKLASHVKSLVENGLDLLSKTLVYNPVKEIADKIKLSYPYFNALDNHIKKM</sequence>
<comment type="caution">
    <text evidence="13">The sequence shown here is derived from an EMBL/GenBank/DDBJ whole genome shotgun (WGS) entry which is preliminary data.</text>
</comment>
<dbReference type="PROSITE" id="PS50011">
    <property type="entry name" value="PROTEIN_KINASE_DOM"/>
    <property type="match status" value="1"/>
</dbReference>
<dbReference type="Pfam" id="PF00069">
    <property type="entry name" value="Pkinase"/>
    <property type="match status" value="1"/>
</dbReference>
<evidence type="ECO:0000256" key="2">
    <source>
        <dbReference type="ARBA" id="ARBA00022527"/>
    </source>
</evidence>
<evidence type="ECO:0000256" key="10">
    <source>
        <dbReference type="ARBA" id="ARBA00048367"/>
    </source>
</evidence>
<dbReference type="PANTHER" id="PTHR24056:SF334">
    <property type="entry name" value="CYCLIN-DEPENDENT KINASE 1"/>
    <property type="match status" value="1"/>
</dbReference>